<protein>
    <submittedName>
        <fullName evidence="2">Periplasmic binding family protein</fullName>
    </submittedName>
</protein>
<accession>A0A2N8ZKA1</accession>
<dbReference type="Pfam" id="PF01497">
    <property type="entry name" value="Peripla_BP_2"/>
    <property type="match status" value="1"/>
</dbReference>
<dbReference type="RefSeq" id="WP_231897984.1">
    <property type="nucleotide sequence ID" value="NZ_LT960612.1"/>
</dbReference>
<dbReference type="EMBL" id="LT960612">
    <property type="protein sequence ID" value="SON52338.1"/>
    <property type="molecule type" value="Genomic_DNA"/>
</dbReference>
<dbReference type="SUPFAM" id="SSF53807">
    <property type="entry name" value="Helical backbone' metal receptor"/>
    <property type="match status" value="1"/>
</dbReference>
<keyword evidence="3" id="KW-1185">Reference proteome</keyword>
<organism evidence="2 3">
    <name type="scientific">Vibrio tapetis subsp. tapetis</name>
    <dbReference type="NCBI Taxonomy" id="1671868"/>
    <lineage>
        <taxon>Bacteria</taxon>
        <taxon>Pseudomonadati</taxon>
        <taxon>Pseudomonadota</taxon>
        <taxon>Gammaproteobacteria</taxon>
        <taxon>Vibrionales</taxon>
        <taxon>Vibrionaceae</taxon>
        <taxon>Vibrio</taxon>
    </lineage>
</organism>
<dbReference type="PROSITE" id="PS50983">
    <property type="entry name" value="FE_B12_PBP"/>
    <property type="match status" value="1"/>
</dbReference>
<feature type="domain" description="Fe/B12 periplasmic-binding" evidence="1">
    <location>
        <begin position="1"/>
        <end position="117"/>
    </location>
</feature>
<dbReference type="KEGG" id="vta:B0727"/>
<sequence>MLNKSGITRVGGAKTAIDSIITLAGGHNPAQSYFSGYKSTSMESMVEVQPDYILISQRAWDMYQDKQMILDKLPILRSTPAGRKAYMLVVPSGALLGGLGLDSIKVATQLNKQFCPD</sequence>
<gene>
    <name evidence="2" type="ORF">VTAP4600_B0727</name>
</gene>
<dbReference type="AlphaFoldDB" id="A0A2N8ZKA1"/>
<evidence type="ECO:0000313" key="3">
    <source>
        <dbReference type="Proteomes" id="UP000235828"/>
    </source>
</evidence>
<reference evidence="2 3" key="1">
    <citation type="submission" date="2017-10" db="EMBL/GenBank/DDBJ databases">
        <authorList>
            <person name="Banno H."/>
            <person name="Chua N.-H."/>
        </authorList>
    </citation>
    <scope>NUCLEOTIDE SEQUENCE [LARGE SCALE GENOMIC DNA]</scope>
    <source>
        <strain evidence="2">Vibrio tapetis CECT4600</strain>
    </source>
</reference>
<proteinExistence type="predicted"/>
<evidence type="ECO:0000313" key="2">
    <source>
        <dbReference type="EMBL" id="SON52338.1"/>
    </source>
</evidence>
<dbReference type="Proteomes" id="UP000235828">
    <property type="component" value="Chromosome B"/>
</dbReference>
<dbReference type="Gene3D" id="3.40.50.1980">
    <property type="entry name" value="Nitrogenase molybdenum iron protein domain"/>
    <property type="match status" value="1"/>
</dbReference>
<evidence type="ECO:0000259" key="1">
    <source>
        <dbReference type="PROSITE" id="PS50983"/>
    </source>
</evidence>
<name>A0A2N8ZKA1_9VIBR</name>
<dbReference type="InterPro" id="IPR002491">
    <property type="entry name" value="ABC_transptr_periplasmic_BD"/>
</dbReference>